<keyword evidence="1" id="KW-0812">Transmembrane</keyword>
<dbReference type="InterPro" id="IPR008136">
    <property type="entry name" value="CinA_C"/>
</dbReference>
<evidence type="ECO:0000256" key="1">
    <source>
        <dbReference type="SAM" id="Phobius"/>
    </source>
</evidence>
<proteinExistence type="predicted"/>
<gene>
    <name evidence="3" type="ORF">HZA66_23555</name>
</gene>
<reference evidence="3" key="1">
    <citation type="submission" date="2020-07" db="EMBL/GenBank/DDBJ databases">
        <title>Huge and variable diversity of episymbiotic CPR bacteria and DPANN archaea in groundwater ecosystems.</title>
        <authorList>
            <person name="He C.Y."/>
            <person name="Keren R."/>
            <person name="Whittaker M."/>
            <person name="Farag I.F."/>
            <person name="Doudna J."/>
            <person name="Cate J.H.D."/>
            <person name="Banfield J.F."/>
        </authorList>
    </citation>
    <scope>NUCLEOTIDE SEQUENCE</scope>
    <source>
        <strain evidence="3">NC_groundwater_1818_Pr3_B-0.1um_66_35</strain>
    </source>
</reference>
<dbReference type="NCBIfam" id="TIGR00199">
    <property type="entry name" value="PncC_domain"/>
    <property type="match status" value="1"/>
</dbReference>
<feature type="transmembrane region" description="Helical" evidence="1">
    <location>
        <begin position="32"/>
        <end position="54"/>
    </location>
</feature>
<protein>
    <submittedName>
        <fullName evidence="3">CinA family protein</fullName>
    </submittedName>
</protein>
<keyword evidence="1" id="KW-1133">Transmembrane helix</keyword>
<dbReference type="Proteomes" id="UP000782519">
    <property type="component" value="Unassembled WGS sequence"/>
</dbReference>
<keyword evidence="1" id="KW-0472">Membrane</keyword>
<organism evidence="3 4">
    <name type="scientific">Rhodopseudomonas palustris</name>
    <dbReference type="NCBI Taxonomy" id="1076"/>
    <lineage>
        <taxon>Bacteria</taxon>
        <taxon>Pseudomonadati</taxon>
        <taxon>Pseudomonadota</taxon>
        <taxon>Alphaproteobacteria</taxon>
        <taxon>Hyphomicrobiales</taxon>
        <taxon>Nitrobacteraceae</taxon>
        <taxon>Rhodopseudomonas</taxon>
    </lineage>
</organism>
<evidence type="ECO:0000313" key="4">
    <source>
        <dbReference type="Proteomes" id="UP000782519"/>
    </source>
</evidence>
<evidence type="ECO:0000259" key="2">
    <source>
        <dbReference type="Pfam" id="PF02464"/>
    </source>
</evidence>
<comment type="caution">
    <text evidence="3">The sequence shown here is derived from an EMBL/GenBank/DDBJ whole genome shotgun (WGS) entry which is preliminary data.</text>
</comment>
<name>A0A933W4S4_RHOPL</name>
<sequence>MKDLVPLAEKVALRLIAQKQTIAVAESSTGGLIAAALLAVPGASAYFLGSAVVYTREARRILMDIPDAAMKVEGVRSSSEPYAELLARQIRGRLGADWALSETGAAGPGGNRYGDAAGHTCIAVAGPAHAVMTLETASADRLDNMHVFASTALTFLLHTMAQQS</sequence>
<feature type="domain" description="CinA C-terminal" evidence="2">
    <location>
        <begin position="6"/>
        <end position="159"/>
    </location>
</feature>
<dbReference type="Pfam" id="PF02464">
    <property type="entry name" value="CinA"/>
    <property type="match status" value="1"/>
</dbReference>
<evidence type="ECO:0000313" key="3">
    <source>
        <dbReference type="EMBL" id="MBI5132428.1"/>
    </source>
</evidence>
<dbReference type="InterPro" id="IPR036653">
    <property type="entry name" value="CinA-like_C"/>
</dbReference>
<dbReference type="Gene3D" id="3.90.950.20">
    <property type="entry name" value="CinA-like"/>
    <property type="match status" value="1"/>
</dbReference>
<dbReference type="AlphaFoldDB" id="A0A933W4S4"/>
<dbReference type="EMBL" id="JACRJB010000067">
    <property type="protein sequence ID" value="MBI5132428.1"/>
    <property type="molecule type" value="Genomic_DNA"/>
</dbReference>
<dbReference type="SUPFAM" id="SSF142433">
    <property type="entry name" value="CinA-like"/>
    <property type="match status" value="1"/>
</dbReference>
<accession>A0A933W4S4</accession>